<dbReference type="EMBL" id="VXRG01000106">
    <property type="protein sequence ID" value="MXY94300.1"/>
    <property type="molecule type" value="Genomic_DNA"/>
</dbReference>
<comment type="caution">
    <text evidence="2">The sequence shown here is derived from an EMBL/GenBank/DDBJ whole genome shotgun (WGS) entry which is preliminary data.</text>
</comment>
<evidence type="ECO:0000259" key="1">
    <source>
        <dbReference type="Pfam" id="PF22513"/>
    </source>
</evidence>
<gene>
    <name evidence="2" type="ORF">F4Y42_12725</name>
</gene>
<dbReference type="Pfam" id="PF22513">
    <property type="entry name" value="FitA-like_RHH"/>
    <property type="match status" value="1"/>
</dbReference>
<evidence type="ECO:0000313" key="2">
    <source>
        <dbReference type="EMBL" id="MXY94300.1"/>
    </source>
</evidence>
<proteinExistence type="predicted"/>
<organism evidence="2">
    <name type="scientific">Caldilineaceae bacterium SB0664_bin_27</name>
    <dbReference type="NCBI Taxonomy" id="2605260"/>
    <lineage>
        <taxon>Bacteria</taxon>
        <taxon>Bacillati</taxon>
        <taxon>Chloroflexota</taxon>
        <taxon>Caldilineae</taxon>
        <taxon>Caldilineales</taxon>
        <taxon>Caldilineaceae</taxon>
    </lineage>
</organism>
<name>A0A6B0YTD3_9CHLR</name>
<reference evidence="2" key="1">
    <citation type="submission" date="2019-09" db="EMBL/GenBank/DDBJ databases">
        <title>Characterisation of the sponge microbiome using genome-centric metagenomics.</title>
        <authorList>
            <person name="Engelberts J.P."/>
            <person name="Robbins S.J."/>
            <person name="De Goeij J.M."/>
            <person name="Aranda M."/>
            <person name="Bell S.C."/>
            <person name="Webster N.S."/>
        </authorList>
    </citation>
    <scope>NUCLEOTIDE SEQUENCE</scope>
    <source>
        <strain evidence="2">SB0664_bin_27</strain>
    </source>
</reference>
<dbReference type="GO" id="GO:0006355">
    <property type="term" value="P:regulation of DNA-templated transcription"/>
    <property type="evidence" value="ECO:0007669"/>
    <property type="project" value="InterPro"/>
</dbReference>
<protein>
    <recommendedName>
        <fullName evidence="1">Antitoxin FitA-like ribbon-helix-helix domain-containing protein</fullName>
    </recommendedName>
</protein>
<dbReference type="AlphaFoldDB" id="A0A6B0YTD3"/>
<accession>A0A6B0YTD3</accession>
<dbReference type="SUPFAM" id="SSF47598">
    <property type="entry name" value="Ribbon-helix-helix"/>
    <property type="match status" value="1"/>
</dbReference>
<dbReference type="InterPro" id="IPR010985">
    <property type="entry name" value="Ribbon_hlx_hlx"/>
</dbReference>
<sequence length="78" mass="8957">MPVKITIRNVPEEVRNELARRAALQGQSMQEFLRGELEHIASRPSLAAWLQGVRERKAVAESRVQPQQILRARDADRK</sequence>
<dbReference type="InterPro" id="IPR053853">
    <property type="entry name" value="FitA-like_RHH"/>
</dbReference>
<feature type="domain" description="Antitoxin FitA-like ribbon-helix-helix" evidence="1">
    <location>
        <begin position="5"/>
        <end position="38"/>
    </location>
</feature>